<evidence type="ECO:0000313" key="1">
    <source>
        <dbReference type="EMBL" id="MFB5762047.1"/>
    </source>
</evidence>
<reference evidence="1 2" key="1">
    <citation type="submission" date="2024-09" db="EMBL/GenBank/DDBJ databases">
        <title>Paenibacillus zeirhizospherea sp. nov., isolated from surface of the maize (Zea mays) roots in a horticulture field, Hungary.</title>
        <authorList>
            <person name="Marton D."/>
            <person name="Farkas M."/>
            <person name="Bedics A."/>
            <person name="Toth E."/>
            <person name="Tancsics A."/>
            <person name="Boka K."/>
            <person name="Marati G."/>
            <person name="Kriszt B."/>
            <person name="Cserhati M."/>
        </authorList>
    </citation>
    <scope>NUCLEOTIDE SEQUENCE [LARGE SCALE GENOMIC DNA]</scope>
    <source>
        <strain evidence="1 2">JCM 18446</strain>
    </source>
</reference>
<gene>
    <name evidence="1" type="ORF">ACE5LO_16800</name>
</gene>
<dbReference type="EMBL" id="JBHIRY010000016">
    <property type="protein sequence ID" value="MFB5762047.1"/>
    <property type="molecule type" value="Genomic_DNA"/>
</dbReference>
<protein>
    <submittedName>
        <fullName evidence="1">Uncharacterized protein</fullName>
    </submittedName>
</protein>
<sequence length="50" mass="5583">MGGTELKLNDDAASKTFTLFTPAEVTDGIRKDIRELKVKLFDLEAKVNSR</sequence>
<keyword evidence="2" id="KW-1185">Reference proteome</keyword>
<dbReference type="Proteomes" id="UP001580430">
    <property type="component" value="Unassembled WGS sequence"/>
</dbReference>
<organism evidence="1 2">
    <name type="scientific">Paenibacillus medicaginis</name>
    <dbReference type="NCBI Taxonomy" id="1470560"/>
    <lineage>
        <taxon>Bacteria</taxon>
        <taxon>Bacillati</taxon>
        <taxon>Bacillota</taxon>
        <taxon>Bacilli</taxon>
        <taxon>Bacillales</taxon>
        <taxon>Paenibacillaceae</taxon>
        <taxon>Paenibacillus</taxon>
    </lineage>
</organism>
<comment type="caution">
    <text evidence="1">The sequence shown here is derived from an EMBL/GenBank/DDBJ whole genome shotgun (WGS) entry which is preliminary data.</text>
</comment>
<name>A0ABV5C3F7_9BACL</name>
<proteinExistence type="predicted"/>
<evidence type="ECO:0000313" key="2">
    <source>
        <dbReference type="Proteomes" id="UP001580430"/>
    </source>
</evidence>
<accession>A0ABV5C3F7</accession>
<dbReference type="RefSeq" id="WP_375521158.1">
    <property type="nucleotide sequence ID" value="NZ_JBHIRY010000016.1"/>
</dbReference>